<dbReference type="InterPro" id="IPR020806">
    <property type="entry name" value="PKS_PP-bd"/>
</dbReference>
<dbReference type="SUPFAM" id="SSF47336">
    <property type="entry name" value="ACP-like"/>
    <property type="match status" value="1"/>
</dbReference>
<accession>A0ABM2BJ16</accession>
<evidence type="ECO:0000256" key="5">
    <source>
        <dbReference type="ARBA" id="ARBA00022516"/>
    </source>
</evidence>
<dbReference type="GeneID" id="110784631"/>
<dbReference type="RefSeq" id="NP_001413286.1">
    <property type="nucleotide sequence ID" value="NM_001426357.1"/>
</dbReference>
<keyword evidence="4 13" id="KW-0596">Phosphopantetheine</keyword>
<keyword evidence="12 13" id="KW-0275">Fatty acid biosynthesis</keyword>
<reference evidence="16" key="1">
    <citation type="journal article" date="1987" name="Plant Mol. Biol.">
        <title>Isolation of a cDNA clone for the acyl carrier protein-I of spinach.</title>
        <authorList>
            <person name="Scherer D.E."/>
            <person name="Knauf V.C."/>
        </authorList>
    </citation>
    <scope>NUCLEOTIDE SEQUENCE</scope>
</reference>
<evidence type="ECO:0000256" key="9">
    <source>
        <dbReference type="ARBA" id="ARBA00022832"/>
    </source>
</evidence>
<dbReference type="Gene3D" id="1.10.1200.10">
    <property type="entry name" value="ACP-like"/>
    <property type="match status" value="1"/>
</dbReference>
<keyword evidence="5 13" id="KW-0444">Lipid biosynthesis</keyword>
<evidence type="ECO:0000256" key="8">
    <source>
        <dbReference type="ARBA" id="ARBA00022640"/>
    </source>
</evidence>
<feature type="chain" id="PRO_5044507733" description="Chloroplast" evidence="16">
    <location>
        <begin position="57"/>
        <end position="137"/>
    </location>
</feature>
<evidence type="ECO:0000256" key="12">
    <source>
        <dbReference type="ARBA" id="ARBA00023160"/>
    </source>
</evidence>
<feature type="transit peptide" description="Chloroplast" evidence="16">
    <location>
        <begin position="1"/>
        <end position="56"/>
    </location>
</feature>
<gene>
    <name evidence="16" type="primary">LOC110784631</name>
    <name evidence="16" type="synonym">ACL1.1</name>
</gene>
<evidence type="ECO:0000256" key="10">
    <source>
        <dbReference type="ARBA" id="ARBA00022946"/>
    </source>
</evidence>
<dbReference type="Pfam" id="PF00550">
    <property type="entry name" value="PP-binding"/>
    <property type="match status" value="1"/>
</dbReference>
<dbReference type="PANTHER" id="PTHR46153">
    <property type="entry name" value="ACYL CARRIER PROTEIN"/>
    <property type="match status" value="1"/>
</dbReference>
<evidence type="ECO:0000256" key="7">
    <source>
        <dbReference type="ARBA" id="ARBA00022553"/>
    </source>
</evidence>
<dbReference type="InterPro" id="IPR044813">
    <property type="entry name" value="ACP_chloroplastic"/>
</dbReference>
<keyword evidence="9" id="KW-0276">Fatty acid metabolism</keyword>
<proteinExistence type="inferred from homology"/>
<reference evidence="16" key="3">
    <citation type="submission" date="2025-08" db="UniProtKB">
        <authorList>
            <consortium name="RefSeq"/>
        </authorList>
    </citation>
    <scope>IDENTIFICATION</scope>
</reference>
<dbReference type="InterPro" id="IPR003231">
    <property type="entry name" value="ACP"/>
</dbReference>
<dbReference type="PROSITE" id="PS00012">
    <property type="entry name" value="PHOSPHOPANTETHEINE"/>
    <property type="match status" value="1"/>
</dbReference>
<dbReference type="NCBIfam" id="TIGR00517">
    <property type="entry name" value="acyl_carrier"/>
    <property type="match status" value="1"/>
</dbReference>
<feature type="domain" description="Carrier" evidence="14">
    <location>
        <begin position="59"/>
        <end position="134"/>
    </location>
</feature>
<evidence type="ECO:0000256" key="6">
    <source>
        <dbReference type="ARBA" id="ARBA00022528"/>
    </source>
</evidence>
<keyword evidence="15" id="KW-1185">Reference proteome</keyword>
<keyword evidence="11" id="KW-0443">Lipid metabolism</keyword>
<keyword evidence="10 16" id="KW-0809">Transit peptide</keyword>
<evidence type="ECO:0000256" key="11">
    <source>
        <dbReference type="ARBA" id="ARBA00023098"/>
    </source>
</evidence>
<evidence type="ECO:0000256" key="4">
    <source>
        <dbReference type="ARBA" id="ARBA00022450"/>
    </source>
</evidence>
<dbReference type="SMART" id="SM00823">
    <property type="entry name" value="PKS_PP"/>
    <property type="match status" value="1"/>
</dbReference>
<name>A0ABM2BJ16_SPIOL</name>
<comment type="function">
    <text evidence="1 13">Carrier of the growing fatty acid chain in fatty acid biosynthesis.</text>
</comment>
<keyword evidence="7" id="KW-0597">Phosphoprotein</keyword>
<evidence type="ECO:0000256" key="2">
    <source>
        <dbReference type="ARBA" id="ARBA00004229"/>
    </source>
</evidence>
<keyword evidence="6" id="KW-0150">Chloroplast</keyword>
<evidence type="ECO:0000259" key="14">
    <source>
        <dbReference type="PROSITE" id="PS50075"/>
    </source>
</evidence>
<dbReference type="HAMAP" id="MF_01217">
    <property type="entry name" value="Acyl_carrier"/>
    <property type="match status" value="1"/>
</dbReference>
<evidence type="ECO:0000256" key="1">
    <source>
        <dbReference type="ARBA" id="ARBA00003180"/>
    </source>
</evidence>
<protein>
    <recommendedName>
        <fullName evidence="13">Acyl carrier protein</fullName>
    </recommendedName>
</protein>
<evidence type="ECO:0000313" key="16">
    <source>
        <dbReference type="RefSeq" id="NP_001413286.1"/>
    </source>
</evidence>
<dbReference type="Proteomes" id="UP000813463">
    <property type="component" value="Chromosome 5"/>
</dbReference>
<dbReference type="InterPro" id="IPR006162">
    <property type="entry name" value="Ppantetheine_attach_site"/>
</dbReference>
<dbReference type="InterPro" id="IPR036736">
    <property type="entry name" value="ACP-like_sf"/>
</dbReference>
<reference evidence="15" key="2">
    <citation type="journal article" date="2021" name="Nat. Commun.">
        <title>Genomic analyses provide insights into spinach domestication and the genetic basis of agronomic traits.</title>
        <authorList>
            <person name="Cai X."/>
            <person name="Sun X."/>
            <person name="Xu C."/>
            <person name="Sun H."/>
            <person name="Wang X."/>
            <person name="Ge C."/>
            <person name="Zhang Z."/>
            <person name="Wang Q."/>
            <person name="Fei Z."/>
            <person name="Jiao C."/>
            <person name="Wang Q."/>
        </authorList>
    </citation>
    <scope>NUCLEOTIDE SEQUENCE [LARGE SCALE GENOMIC DNA]</scope>
    <source>
        <strain evidence="15">cv. Varoflay</strain>
    </source>
</reference>
<evidence type="ECO:0000313" key="15">
    <source>
        <dbReference type="Proteomes" id="UP000813463"/>
    </source>
</evidence>
<sequence length="137" mass="14838">MASLSATTTVRVQPSSSSLHKLSQGNGRCSSIVCLDWGKSSFPTLRTSRRRSFISAAKKETIDKVCDIVKEKLALGADVVVTADSEFSKLGADSLDTVEIVMNLEEEFGINVDEDKAQDISTIQQAADVIESLLEKK</sequence>
<dbReference type="PROSITE" id="PS50075">
    <property type="entry name" value="CARRIER"/>
    <property type="match status" value="1"/>
</dbReference>
<evidence type="ECO:0000256" key="3">
    <source>
        <dbReference type="ARBA" id="ARBA00010930"/>
    </source>
</evidence>
<dbReference type="PANTHER" id="PTHR46153:SF11">
    <property type="entry name" value="ACYL CARRIER PROTEIN 4, CHLOROPLASTIC"/>
    <property type="match status" value="1"/>
</dbReference>
<organism evidence="15 16">
    <name type="scientific">Spinacia oleracea</name>
    <name type="common">Spinach</name>
    <dbReference type="NCBI Taxonomy" id="3562"/>
    <lineage>
        <taxon>Eukaryota</taxon>
        <taxon>Viridiplantae</taxon>
        <taxon>Streptophyta</taxon>
        <taxon>Embryophyta</taxon>
        <taxon>Tracheophyta</taxon>
        <taxon>Spermatophyta</taxon>
        <taxon>Magnoliopsida</taxon>
        <taxon>eudicotyledons</taxon>
        <taxon>Gunneridae</taxon>
        <taxon>Pentapetalae</taxon>
        <taxon>Caryophyllales</taxon>
        <taxon>Chenopodiaceae</taxon>
        <taxon>Chenopodioideae</taxon>
        <taxon>Anserineae</taxon>
        <taxon>Spinacia</taxon>
    </lineage>
</organism>
<comment type="similarity">
    <text evidence="3">Belongs to the acyl carrier protein (ACP) family.</text>
</comment>
<keyword evidence="8" id="KW-0934">Plastid</keyword>
<comment type="subcellular location">
    <subcellularLocation>
        <location evidence="2">Plastid</location>
        <location evidence="2">Chloroplast</location>
    </subcellularLocation>
</comment>
<dbReference type="InterPro" id="IPR009081">
    <property type="entry name" value="PP-bd_ACP"/>
</dbReference>
<evidence type="ECO:0000256" key="13">
    <source>
        <dbReference type="RuleBase" id="RU000722"/>
    </source>
</evidence>